<evidence type="ECO:0000256" key="1">
    <source>
        <dbReference type="SAM" id="Coils"/>
    </source>
</evidence>
<proteinExistence type="predicted"/>
<dbReference type="SUPFAM" id="SSF53041">
    <property type="entry name" value="Resolvase-like"/>
    <property type="match status" value="1"/>
</dbReference>
<dbReference type="PROSITE" id="PS51737">
    <property type="entry name" value="RECOMBINASE_DNA_BIND"/>
    <property type="match status" value="1"/>
</dbReference>
<feature type="domain" description="Resolvase/invertase-type recombinase catalytic" evidence="2">
    <location>
        <begin position="8"/>
        <end position="157"/>
    </location>
</feature>
<protein>
    <submittedName>
        <fullName evidence="4">Recombinase family protein</fullName>
    </submittedName>
</protein>
<dbReference type="RefSeq" id="WP_347436911.1">
    <property type="nucleotide sequence ID" value="NZ_CP089291.1"/>
</dbReference>
<dbReference type="SMART" id="SM00857">
    <property type="entry name" value="Resolvase"/>
    <property type="match status" value="1"/>
</dbReference>
<dbReference type="InterPro" id="IPR036162">
    <property type="entry name" value="Resolvase-like_N_sf"/>
</dbReference>
<dbReference type="EMBL" id="CP089291">
    <property type="protein sequence ID" value="UOF90220.1"/>
    <property type="molecule type" value="Genomic_DNA"/>
</dbReference>
<dbReference type="InterPro" id="IPR011109">
    <property type="entry name" value="DNA_bind_recombinase_dom"/>
</dbReference>
<name>A0ABY4CI75_9BACL</name>
<gene>
    <name evidence="4" type="ORF">LSG31_20550</name>
</gene>
<feature type="coiled-coil region" evidence="1">
    <location>
        <begin position="442"/>
        <end position="476"/>
    </location>
</feature>
<dbReference type="CDD" id="cd00338">
    <property type="entry name" value="Ser_Recombinase"/>
    <property type="match status" value="1"/>
</dbReference>
<dbReference type="PANTHER" id="PTHR30461">
    <property type="entry name" value="DNA-INVERTASE FROM LAMBDOID PROPHAGE"/>
    <property type="match status" value="1"/>
</dbReference>
<dbReference type="PANTHER" id="PTHR30461:SF23">
    <property type="entry name" value="DNA RECOMBINASE-RELATED"/>
    <property type="match status" value="1"/>
</dbReference>
<dbReference type="Gene3D" id="3.90.1750.20">
    <property type="entry name" value="Putative Large Serine Recombinase, Chain B, Domain 2"/>
    <property type="match status" value="1"/>
</dbReference>
<evidence type="ECO:0000259" key="2">
    <source>
        <dbReference type="PROSITE" id="PS51736"/>
    </source>
</evidence>
<reference evidence="4" key="1">
    <citation type="submission" date="2021-12" db="EMBL/GenBank/DDBJ databases">
        <title>Alicyclobacillaceae gen. nov., sp. nov., isolated from chalcocite enrichment system.</title>
        <authorList>
            <person name="Jiang Z."/>
        </authorList>
    </citation>
    <scope>NUCLEOTIDE SEQUENCE</scope>
    <source>
        <strain evidence="4">MYW30-H2</strain>
    </source>
</reference>
<dbReference type="PROSITE" id="PS51736">
    <property type="entry name" value="RECOMBINASES_3"/>
    <property type="match status" value="1"/>
</dbReference>
<dbReference type="Gene3D" id="3.40.50.1390">
    <property type="entry name" value="Resolvase, N-terminal catalytic domain"/>
    <property type="match status" value="1"/>
</dbReference>
<evidence type="ECO:0000313" key="4">
    <source>
        <dbReference type="EMBL" id="UOF90220.1"/>
    </source>
</evidence>
<dbReference type="Pfam" id="PF07508">
    <property type="entry name" value="Recombinase"/>
    <property type="match status" value="1"/>
</dbReference>
<dbReference type="InterPro" id="IPR025827">
    <property type="entry name" value="Zn_ribbon_recom_dom"/>
</dbReference>
<keyword evidence="1" id="KW-0175">Coiled coil</keyword>
<dbReference type="Pfam" id="PF00239">
    <property type="entry name" value="Resolvase"/>
    <property type="match status" value="1"/>
</dbReference>
<evidence type="ECO:0000313" key="5">
    <source>
        <dbReference type="Proteomes" id="UP000830167"/>
    </source>
</evidence>
<keyword evidence="5" id="KW-1185">Reference proteome</keyword>
<dbReference type="Proteomes" id="UP000830167">
    <property type="component" value="Chromosome"/>
</dbReference>
<dbReference type="InterPro" id="IPR006119">
    <property type="entry name" value="Resolv_N"/>
</dbReference>
<accession>A0ABY4CI75</accession>
<dbReference type="InterPro" id="IPR050639">
    <property type="entry name" value="SSR_resolvase"/>
</dbReference>
<sequence>MKFHEDKRAAIYVRVSTTKSSQKDSPEHQIGVCKDKAKQLELDVKEERIYEDRDTGTTIIDRPAIQQLMKDASKRAFDIVIFASLSRFARDTGDALDLKRKLVDALGIRLISIDEGYDSGVDKDELKFTIISAVNQKLSEQISYSSKRGKRQSALKGNFTGRLAPFGYKKIMRNDRKTLEPDEETKHIVQKIFQLYIANKMGEKAIVEYLNEQQIPAPKGGKWGITSIQRILQNEAYVGRNTFGKHELIKVYTNFQDTTERRKKLVQKDSSEWQRAHQPQTHPAIIDEETFQKAQQLRLERGGGKRGGIRNRVNVFAGMITCHHCGSSMVSMKSKNGKISKDGHEYRYLVCSKRRRQGDAGCGNNFWLPYYPFRDDLLKELSYCLRTITSAGQLLERFKDMIQIQTTDIEMEIKKLERHMENNRKFLFELRKEKLSGKIKDNEQYEYEKIMFEQEIQSFENRLANLQRKLQKKEDSTLLYEDVKDSLEELLDLDCENFDELHFTLKKLIASIRVDKNGKIDVVTTFDIHLQEDGTFQKAREGNQFAHPNAPMIPG</sequence>
<feature type="domain" description="Recombinase" evidence="3">
    <location>
        <begin position="165"/>
        <end position="304"/>
    </location>
</feature>
<evidence type="ECO:0000259" key="3">
    <source>
        <dbReference type="PROSITE" id="PS51737"/>
    </source>
</evidence>
<dbReference type="Pfam" id="PF13408">
    <property type="entry name" value="Zn_ribbon_recom"/>
    <property type="match status" value="1"/>
</dbReference>
<organism evidence="4 5">
    <name type="scientific">Fodinisporobacter ferrooxydans</name>
    <dbReference type="NCBI Taxonomy" id="2901836"/>
    <lineage>
        <taxon>Bacteria</taxon>
        <taxon>Bacillati</taxon>
        <taxon>Bacillota</taxon>
        <taxon>Bacilli</taxon>
        <taxon>Bacillales</taxon>
        <taxon>Alicyclobacillaceae</taxon>
        <taxon>Fodinisporobacter</taxon>
    </lineage>
</organism>
<dbReference type="InterPro" id="IPR038109">
    <property type="entry name" value="DNA_bind_recomb_sf"/>
</dbReference>